<evidence type="ECO:0000313" key="1">
    <source>
        <dbReference type="EMBL" id="EEF21981.1"/>
    </source>
</evidence>
<protein>
    <submittedName>
        <fullName evidence="1">Uncharacterized protein</fullName>
    </submittedName>
</protein>
<dbReference type="EMBL" id="EQ998218">
    <property type="protein sequence ID" value="EEF21981.1"/>
    <property type="molecule type" value="Genomic_DNA"/>
</dbReference>
<dbReference type="Proteomes" id="UP000008311">
    <property type="component" value="Unassembled WGS sequence"/>
</dbReference>
<name>B9TQ83_RICCO</name>
<accession>B9TQ83</accession>
<gene>
    <name evidence="1" type="ORF">RCOM_2001850</name>
</gene>
<dbReference type="AlphaFoldDB" id="B9TQ83"/>
<evidence type="ECO:0000313" key="2">
    <source>
        <dbReference type="Proteomes" id="UP000008311"/>
    </source>
</evidence>
<proteinExistence type="predicted"/>
<keyword evidence="2" id="KW-1185">Reference proteome</keyword>
<dbReference type="InParanoid" id="B9TQ83"/>
<organism evidence="1 2">
    <name type="scientific">Ricinus communis</name>
    <name type="common">Castor bean</name>
    <dbReference type="NCBI Taxonomy" id="3988"/>
    <lineage>
        <taxon>Eukaryota</taxon>
        <taxon>Viridiplantae</taxon>
        <taxon>Streptophyta</taxon>
        <taxon>Embryophyta</taxon>
        <taxon>Tracheophyta</taxon>
        <taxon>Spermatophyta</taxon>
        <taxon>Magnoliopsida</taxon>
        <taxon>eudicotyledons</taxon>
        <taxon>Gunneridae</taxon>
        <taxon>Pentapetalae</taxon>
        <taxon>rosids</taxon>
        <taxon>fabids</taxon>
        <taxon>Malpighiales</taxon>
        <taxon>Euphorbiaceae</taxon>
        <taxon>Acalyphoideae</taxon>
        <taxon>Acalypheae</taxon>
        <taxon>Ricinus</taxon>
    </lineage>
</organism>
<sequence>MAKRPQCAVVPFSQAFHPQIVIPAKAGSRVFRRASTAVERQVLTCRQGGGNSNRNFGKAVPTECPAERCELRYSPGVTPVQVLKARRNELVSRKPIRKEISPGEMAERVR</sequence>
<reference evidence="2" key="1">
    <citation type="journal article" date="2010" name="Nat. Biotechnol.">
        <title>Draft genome sequence of the oilseed species Ricinus communis.</title>
        <authorList>
            <person name="Chan A.P."/>
            <person name="Crabtree J."/>
            <person name="Zhao Q."/>
            <person name="Lorenzi H."/>
            <person name="Orvis J."/>
            <person name="Puiu D."/>
            <person name="Melake-Berhan A."/>
            <person name="Jones K.M."/>
            <person name="Redman J."/>
            <person name="Chen G."/>
            <person name="Cahoon E.B."/>
            <person name="Gedil M."/>
            <person name="Stanke M."/>
            <person name="Haas B.J."/>
            <person name="Wortman J.R."/>
            <person name="Fraser-Liggett C.M."/>
            <person name="Ravel J."/>
            <person name="Rabinowicz P.D."/>
        </authorList>
    </citation>
    <scope>NUCLEOTIDE SEQUENCE [LARGE SCALE GENOMIC DNA]</scope>
    <source>
        <strain evidence="2">cv. Hale</strain>
    </source>
</reference>